<sequence length="102" mass="11745">MDGLMHLYLVREWGFIEGIYPYFWVRDGIVMLCMVCFPFSVLALDLVESKNEVCVEVCQYPIPRNTTNELNGLAEYHIKRILLPLSVKASLKSHHPLTFTGL</sequence>
<keyword evidence="3" id="KW-1185">Reference proteome</keyword>
<evidence type="ECO:0000313" key="2">
    <source>
        <dbReference type="EMBL" id="KUJ23866.1"/>
    </source>
</evidence>
<dbReference type="EMBL" id="KQ947404">
    <property type="protein sequence ID" value="KUJ23866.1"/>
    <property type="molecule type" value="Genomic_DNA"/>
</dbReference>
<organism evidence="2 3">
    <name type="scientific">Mollisia scopiformis</name>
    <name type="common">Conifer needle endophyte fungus</name>
    <name type="synonym">Phialocephala scopiformis</name>
    <dbReference type="NCBI Taxonomy" id="149040"/>
    <lineage>
        <taxon>Eukaryota</taxon>
        <taxon>Fungi</taxon>
        <taxon>Dikarya</taxon>
        <taxon>Ascomycota</taxon>
        <taxon>Pezizomycotina</taxon>
        <taxon>Leotiomycetes</taxon>
        <taxon>Helotiales</taxon>
        <taxon>Mollisiaceae</taxon>
        <taxon>Mollisia</taxon>
    </lineage>
</organism>
<proteinExistence type="predicted"/>
<protein>
    <submittedName>
        <fullName evidence="2">Uncharacterized protein</fullName>
    </submittedName>
</protein>
<keyword evidence="1" id="KW-1133">Transmembrane helix</keyword>
<dbReference type="KEGG" id="psco:LY89DRAFT_4702"/>
<dbReference type="GeneID" id="28817479"/>
<dbReference type="AlphaFoldDB" id="A0A194XUQ1"/>
<dbReference type="InParanoid" id="A0A194XUQ1"/>
<reference evidence="2 3" key="1">
    <citation type="submission" date="2015-10" db="EMBL/GenBank/DDBJ databases">
        <title>Full genome of DAOMC 229536 Phialocephala scopiformis, a fungal endophyte of spruce producing the potent anti-insectan compound rugulosin.</title>
        <authorList>
            <consortium name="DOE Joint Genome Institute"/>
            <person name="Walker A.K."/>
            <person name="Frasz S.L."/>
            <person name="Seifert K.A."/>
            <person name="Miller J.D."/>
            <person name="Mondo S.J."/>
            <person name="Labutti K."/>
            <person name="Lipzen A."/>
            <person name="Dockter R."/>
            <person name="Kennedy M."/>
            <person name="Grigoriev I.V."/>
            <person name="Spatafora J.W."/>
        </authorList>
    </citation>
    <scope>NUCLEOTIDE SEQUENCE [LARGE SCALE GENOMIC DNA]</scope>
    <source>
        <strain evidence="2 3">CBS 120377</strain>
    </source>
</reference>
<keyword evidence="1" id="KW-0472">Membrane</keyword>
<accession>A0A194XUQ1</accession>
<feature type="transmembrane region" description="Helical" evidence="1">
    <location>
        <begin position="29"/>
        <end position="47"/>
    </location>
</feature>
<dbReference type="RefSeq" id="XP_018078221.1">
    <property type="nucleotide sequence ID" value="XM_018207753.1"/>
</dbReference>
<name>A0A194XUQ1_MOLSC</name>
<keyword evidence="1" id="KW-0812">Transmembrane</keyword>
<dbReference type="Proteomes" id="UP000070700">
    <property type="component" value="Unassembled WGS sequence"/>
</dbReference>
<evidence type="ECO:0000313" key="3">
    <source>
        <dbReference type="Proteomes" id="UP000070700"/>
    </source>
</evidence>
<evidence type="ECO:0000256" key="1">
    <source>
        <dbReference type="SAM" id="Phobius"/>
    </source>
</evidence>
<gene>
    <name evidence="2" type="ORF">LY89DRAFT_4702</name>
</gene>